<sequence>MNTEHVSGGRLQSGTLALNWYINPHVRFMANYAHIFTNKTIDTGFTKVMPALATNGQHPNIFMARAQVEF</sequence>
<evidence type="ECO:0008006" key="3">
    <source>
        <dbReference type="Google" id="ProtNLM"/>
    </source>
</evidence>
<name>A0ABN8AK19_9PROT</name>
<dbReference type="InterPro" id="IPR023614">
    <property type="entry name" value="Porin_dom_sf"/>
</dbReference>
<reference evidence="1 2" key="1">
    <citation type="submission" date="2021-10" db="EMBL/GenBank/DDBJ databases">
        <authorList>
            <person name="Koch H."/>
        </authorList>
    </citation>
    <scope>NUCLEOTIDE SEQUENCE [LARGE SCALE GENOMIC DNA]</scope>
    <source>
        <strain evidence="1">6680</strain>
    </source>
</reference>
<organism evidence="1 2">
    <name type="scientific">Candidatus Nitrotoga arctica</name>
    <dbReference type="NCBI Taxonomy" id="453162"/>
    <lineage>
        <taxon>Bacteria</taxon>
        <taxon>Pseudomonadati</taxon>
        <taxon>Pseudomonadota</taxon>
        <taxon>Betaproteobacteria</taxon>
        <taxon>Nitrosomonadales</taxon>
        <taxon>Gallionellaceae</taxon>
        <taxon>Candidatus Nitrotoga</taxon>
    </lineage>
</organism>
<dbReference type="Pfam" id="PF07396">
    <property type="entry name" value="Porin_O_P"/>
    <property type="match status" value="1"/>
</dbReference>
<dbReference type="InterPro" id="IPR010870">
    <property type="entry name" value="Porin_O/P"/>
</dbReference>
<protein>
    <recommendedName>
        <fullName evidence="3">Phosphate-selective porin OprO and OprP</fullName>
    </recommendedName>
</protein>
<dbReference type="Gene3D" id="2.40.160.10">
    <property type="entry name" value="Porin"/>
    <property type="match status" value="1"/>
</dbReference>
<dbReference type="Proteomes" id="UP000839052">
    <property type="component" value="Chromosome"/>
</dbReference>
<keyword evidence="2" id="KW-1185">Reference proteome</keyword>
<evidence type="ECO:0000313" key="2">
    <source>
        <dbReference type="Proteomes" id="UP000839052"/>
    </source>
</evidence>
<dbReference type="EMBL" id="OU912926">
    <property type="protein sequence ID" value="CAG9933020.1"/>
    <property type="molecule type" value="Genomic_DNA"/>
</dbReference>
<gene>
    <name evidence="1" type="ORF">NTG6680_1767</name>
</gene>
<accession>A0ABN8AK19</accession>
<evidence type="ECO:0000313" key="1">
    <source>
        <dbReference type="EMBL" id="CAG9933020.1"/>
    </source>
</evidence>
<proteinExistence type="predicted"/>